<dbReference type="PANTHER" id="PTHR11709:SF394">
    <property type="entry name" value="FI03373P-RELATED"/>
    <property type="match status" value="1"/>
</dbReference>
<evidence type="ECO:0000256" key="1">
    <source>
        <dbReference type="ARBA" id="ARBA00010609"/>
    </source>
</evidence>
<gene>
    <name evidence="9" type="ORF">Aud_007961</name>
</gene>
<dbReference type="RefSeq" id="XP_043148782.1">
    <property type="nucleotide sequence ID" value="XM_043292847.1"/>
</dbReference>
<keyword evidence="2" id="KW-0479">Metal-binding</keyword>
<dbReference type="Pfam" id="PF00394">
    <property type="entry name" value="Cu-oxidase"/>
    <property type="match status" value="1"/>
</dbReference>
<accession>A0A8E0QZA2</accession>
<dbReference type="Gene3D" id="2.60.40.420">
    <property type="entry name" value="Cupredoxins - blue copper proteins"/>
    <property type="match status" value="3"/>
</dbReference>
<dbReference type="CDD" id="cd04205">
    <property type="entry name" value="CuRO_2_LCC_like"/>
    <property type="match status" value="1"/>
</dbReference>
<dbReference type="AlphaFoldDB" id="A0A8E0QZA2"/>
<dbReference type="InterPro" id="IPR001117">
    <property type="entry name" value="Cu-oxidase_2nd"/>
</dbReference>
<evidence type="ECO:0000256" key="4">
    <source>
        <dbReference type="ARBA" id="ARBA00023008"/>
    </source>
</evidence>
<dbReference type="InterPro" id="IPR008972">
    <property type="entry name" value="Cupredoxin"/>
</dbReference>
<dbReference type="InterPro" id="IPR011706">
    <property type="entry name" value="Cu-oxidase_C"/>
</dbReference>
<dbReference type="InterPro" id="IPR002355">
    <property type="entry name" value="Cu_oxidase_Cu_BS"/>
</dbReference>
<dbReference type="InterPro" id="IPR011707">
    <property type="entry name" value="Cu-oxidase-like_N"/>
</dbReference>
<keyword evidence="4" id="KW-0186">Copper</keyword>
<feature type="domain" description="Plastocyanin-like" evidence="6">
    <location>
        <begin position="122"/>
        <end position="255"/>
    </location>
</feature>
<dbReference type="SUPFAM" id="SSF49503">
    <property type="entry name" value="Cupredoxins"/>
    <property type="match status" value="2"/>
</dbReference>
<evidence type="ECO:0000256" key="3">
    <source>
        <dbReference type="ARBA" id="ARBA00023002"/>
    </source>
</evidence>
<dbReference type="CDD" id="cd04206">
    <property type="entry name" value="CuRO_1_LCC_like"/>
    <property type="match status" value="1"/>
</dbReference>
<evidence type="ECO:0000259" key="7">
    <source>
        <dbReference type="Pfam" id="PF07731"/>
    </source>
</evidence>
<reference evidence="9" key="1">
    <citation type="journal article" date="2015" name="Genome Announc.">
        <title>Draft Genome Sequence of the Pathogenic Filamentous Fungus Aspergillus udagawae Strain IFM 46973T.</title>
        <authorList>
            <person name="Kusuya Y."/>
            <person name="Takahashi-Nakaguchi A."/>
            <person name="Takahashi H."/>
            <person name="Yaguchi T."/>
        </authorList>
    </citation>
    <scope>NUCLEOTIDE SEQUENCE</scope>
    <source>
        <strain evidence="9">IFM 46973</strain>
    </source>
</reference>
<evidence type="ECO:0000313" key="9">
    <source>
        <dbReference type="EMBL" id="GIC91516.1"/>
    </source>
</evidence>
<dbReference type="EMBL" id="BBXM02000006">
    <property type="protein sequence ID" value="GIC91516.1"/>
    <property type="molecule type" value="Genomic_DNA"/>
</dbReference>
<dbReference type="CDD" id="cd13910">
    <property type="entry name" value="CuRO_3_MCO_like_4"/>
    <property type="match status" value="1"/>
</dbReference>
<name>A0A8E0QZA2_9EURO</name>
<reference evidence="9" key="2">
    <citation type="submission" date="2021-01" db="EMBL/GenBank/DDBJ databases">
        <title>Pan-genome distribution and transcriptional activeness of fungal secondary metabolism genes in Aspergillus section Fumigati.</title>
        <authorList>
            <person name="Takahashi H."/>
            <person name="Umemura M."/>
            <person name="Ninomiya A."/>
            <person name="Kusuya Y."/>
            <person name="Urayama S."/>
            <person name="Shimizu M."/>
            <person name="Watanabe A."/>
            <person name="Kamei K."/>
            <person name="Yaguchi T."/>
            <person name="Hagiwara D."/>
        </authorList>
    </citation>
    <scope>NUCLEOTIDE SEQUENCE</scope>
    <source>
        <strain evidence="9">IFM 46973</strain>
    </source>
</reference>
<evidence type="ECO:0000259" key="8">
    <source>
        <dbReference type="Pfam" id="PF07732"/>
    </source>
</evidence>
<proteinExistence type="inferred from homology"/>
<evidence type="ECO:0000256" key="5">
    <source>
        <dbReference type="SAM" id="MobiDB-lite"/>
    </source>
</evidence>
<dbReference type="Proteomes" id="UP000036893">
    <property type="component" value="Unassembled WGS sequence"/>
</dbReference>
<dbReference type="Pfam" id="PF07731">
    <property type="entry name" value="Cu-oxidase_2"/>
    <property type="match status" value="1"/>
</dbReference>
<dbReference type="PROSITE" id="PS00080">
    <property type="entry name" value="MULTICOPPER_OXIDASE2"/>
    <property type="match status" value="1"/>
</dbReference>
<keyword evidence="3" id="KW-0560">Oxidoreductase</keyword>
<dbReference type="InterPro" id="IPR033138">
    <property type="entry name" value="Cu_oxidase_CS"/>
</dbReference>
<sequence>MTGLFPGPTIEARSGDTLVITLINRLEDESISIHWHGLHVQSSMDGAAGVSQCPIAPGSKFIYNLTVPENQSGTFWYHAHSGVARADGLYGGFVVHAPSVNLTVRDLMAEEKVNHRDVYGKDLLLLIGDWYHQPASQVLDWYMRAGSFGNEPVPDSLLINGVGHFNCSMAVPARPVDCVDHYIDLSYLDFDDGLPYRIRVVNTGQVEKASLAGFTLSFADSVFDLIQLDSNDVEPQSQASSAGVLYPGQRMDAILMPLSGRTTHDQKSMTIKLDEENLRYLNPALSAEQTFSTSTGKTTRPQADSSNSKLYPKLNLETVPSSRAVLSSLPKHANQTHVVYTKIQKLSKNHNVPYAFFNRTSWKPQSNPSTPLLYLPRDKWDENQLSIATGLDLVWVDLVVNNLDEGSHPFHLHGHHFYVLQVYKAPIGWGSYNPFTDAHPPGLEPVDSANATNNGLRDASPYDLSRAVLRDTVQIPSRGYAVLRFRAENPGVWLFHCHIVWHLANGMAMVVDVMRDETVDGVFSSGQECTGFLKYA</sequence>
<feature type="domain" description="Plastocyanin-like" evidence="7">
    <location>
        <begin position="394"/>
        <end position="514"/>
    </location>
</feature>
<dbReference type="InterPro" id="IPR045087">
    <property type="entry name" value="Cu-oxidase_fam"/>
</dbReference>
<dbReference type="GO" id="GO:0005507">
    <property type="term" value="F:copper ion binding"/>
    <property type="evidence" value="ECO:0007669"/>
    <property type="project" value="InterPro"/>
</dbReference>
<organism evidence="9 10">
    <name type="scientific">Aspergillus udagawae</name>
    <dbReference type="NCBI Taxonomy" id="91492"/>
    <lineage>
        <taxon>Eukaryota</taxon>
        <taxon>Fungi</taxon>
        <taxon>Dikarya</taxon>
        <taxon>Ascomycota</taxon>
        <taxon>Pezizomycotina</taxon>
        <taxon>Eurotiomycetes</taxon>
        <taxon>Eurotiomycetidae</taxon>
        <taxon>Eurotiales</taxon>
        <taxon>Aspergillaceae</taxon>
        <taxon>Aspergillus</taxon>
        <taxon>Aspergillus subgen. Fumigati</taxon>
    </lineage>
</organism>
<feature type="region of interest" description="Disordered" evidence="5">
    <location>
        <begin position="289"/>
        <end position="308"/>
    </location>
</feature>
<evidence type="ECO:0000313" key="10">
    <source>
        <dbReference type="Proteomes" id="UP000036893"/>
    </source>
</evidence>
<dbReference type="PANTHER" id="PTHR11709">
    <property type="entry name" value="MULTI-COPPER OXIDASE"/>
    <property type="match status" value="1"/>
</dbReference>
<evidence type="ECO:0000256" key="2">
    <source>
        <dbReference type="ARBA" id="ARBA00022723"/>
    </source>
</evidence>
<protein>
    <submittedName>
        <fullName evidence="9">Uncharacterized protein</fullName>
    </submittedName>
</protein>
<dbReference type="GO" id="GO:0016491">
    <property type="term" value="F:oxidoreductase activity"/>
    <property type="evidence" value="ECO:0007669"/>
    <property type="project" value="UniProtKB-KW"/>
</dbReference>
<comment type="caution">
    <text evidence="9">The sequence shown here is derived from an EMBL/GenBank/DDBJ whole genome shotgun (WGS) entry which is preliminary data.</text>
</comment>
<feature type="domain" description="Plastocyanin-like" evidence="8">
    <location>
        <begin position="3"/>
        <end position="98"/>
    </location>
</feature>
<comment type="similarity">
    <text evidence="1">Belongs to the multicopper oxidase family.</text>
</comment>
<dbReference type="GeneID" id="66995438"/>
<evidence type="ECO:0000259" key="6">
    <source>
        <dbReference type="Pfam" id="PF00394"/>
    </source>
</evidence>
<dbReference type="Pfam" id="PF07732">
    <property type="entry name" value="Cu-oxidase_3"/>
    <property type="match status" value="1"/>
</dbReference>
<dbReference type="PROSITE" id="PS00079">
    <property type="entry name" value="MULTICOPPER_OXIDASE1"/>
    <property type="match status" value="1"/>
</dbReference>